<reference evidence="3 4" key="1">
    <citation type="submission" date="2019-07" db="EMBL/GenBank/DDBJ databases">
        <title>Draft genome assembly of a fouling barnacle, Amphibalanus amphitrite (Darwin, 1854): The first reference genome for Thecostraca.</title>
        <authorList>
            <person name="Kim W."/>
        </authorList>
    </citation>
    <scope>NUCLEOTIDE SEQUENCE [LARGE SCALE GENOMIC DNA]</scope>
    <source>
        <strain evidence="3">SNU_AA5</strain>
        <tissue evidence="3">Soma without cirri and trophi</tissue>
    </source>
</reference>
<dbReference type="AlphaFoldDB" id="A0A6A4VPC1"/>
<sequence length="365" mass="40028">MVSAVVALCAALAAAAAGHSPAPGAGRSYQYRYGDAPPPYSAPGHHWYRYSYGGTVAASPAGPPQYASGFGYTGLHGKPYVKVYDYDSRRGRYEHGRGYGKPFDYGDYSRAYAKDYDYDQRHGNFKYVREYYKDRYHHSREHEREHLYPGGDRRYTGHASEGHHYPGQHGDRPRPFVPRRGGPTVIVLGSKKAYASDFPHGGYSGGSHGRYPGGSRGRYPGGPGGSHGGYPGGSRDGYHGGSHGGYHGGSGGGYRKEYDDNPFPEHERGRFRGGYSYRDNGGLSYDRDDYSTKSYHSGGKPYYKGKSYYGGGGFQTFVRGKGGFPGRGGTSYHGGGGFSDVVPSRGDDDDDRYYSKSHRSDEYYS</sequence>
<feature type="chain" id="PRO_5025516758" evidence="2">
    <location>
        <begin position="19"/>
        <end position="365"/>
    </location>
</feature>
<name>A0A6A4VPC1_AMPAM</name>
<evidence type="ECO:0000313" key="3">
    <source>
        <dbReference type="EMBL" id="KAF0294749.1"/>
    </source>
</evidence>
<evidence type="ECO:0000313" key="4">
    <source>
        <dbReference type="Proteomes" id="UP000440578"/>
    </source>
</evidence>
<evidence type="ECO:0000256" key="2">
    <source>
        <dbReference type="SAM" id="SignalP"/>
    </source>
</evidence>
<feature type="signal peptide" evidence="2">
    <location>
        <begin position="1"/>
        <end position="18"/>
    </location>
</feature>
<feature type="region of interest" description="Disordered" evidence="1">
    <location>
        <begin position="138"/>
        <end position="184"/>
    </location>
</feature>
<dbReference type="Proteomes" id="UP000440578">
    <property type="component" value="Unassembled WGS sequence"/>
</dbReference>
<protein>
    <submittedName>
        <fullName evidence="3">Uncharacterized protein</fullName>
    </submittedName>
</protein>
<feature type="compositionally biased region" description="Basic and acidic residues" evidence="1">
    <location>
        <begin position="352"/>
        <end position="365"/>
    </location>
</feature>
<feature type="compositionally biased region" description="Basic and acidic residues" evidence="1">
    <location>
        <begin position="138"/>
        <end position="174"/>
    </location>
</feature>
<feature type="compositionally biased region" description="Basic and acidic residues" evidence="1">
    <location>
        <begin position="254"/>
        <end position="270"/>
    </location>
</feature>
<dbReference type="EMBL" id="VIIS01001664">
    <property type="protein sequence ID" value="KAF0294749.1"/>
    <property type="molecule type" value="Genomic_DNA"/>
</dbReference>
<feature type="region of interest" description="Disordered" evidence="1">
    <location>
        <begin position="197"/>
        <end position="297"/>
    </location>
</feature>
<organism evidence="3 4">
    <name type="scientific">Amphibalanus amphitrite</name>
    <name type="common">Striped barnacle</name>
    <name type="synonym">Balanus amphitrite</name>
    <dbReference type="NCBI Taxonomy" id="1232801"/>
    <lineage>
        <taxon>Eukaryota</taxon>
        <taxon>Metazoa</taxon>
        <taxon>Ecdysozoa</taxon>
        <taxon>Arthropoda</taxon>
        <taxon>Crustacea</taxon>
        <taxon>Multicrustacea</taxon>
        <taxon>Cirripedia</taxon>
        <taxon>Thoracica</taxon>
        <taxon>Thoracicalcarea</taxon>
        <taxon>Balanomorpha</taxon>
        <taxon>Balanoidea</taxon>
        <taxon>Balanidae</taxon>
        <taxon>Amphibalaninae</taxon>
        <taxon>Amphibalanus</taxon>
    </lineage>
</organism>
<evidence type="ECO:0000256" key="1">
    <source>
        <dbReference type="SAM" id="MobiDB-lite"/>
    </source>
</evidence>
<feature type="compositionally biased region" description="Gly residues" evidence="1">
    <location>
        <begin position="328"/>
        <end position="338"/>
    </location>
</feature>
<proteinExistence type="predicted"/>
<keyword evidence="4" id="KW-1185">Reference proteome</keyword>
<comment type="caution">
    <text evidence="3">The sequence shown here is derived from an EMBL/GenBank/DDBJ whole genome shotgun (WGS) entry which is preliminary data.</text>
</comment>
<feature type="region of interest" description="Disordered" evidence="1">
    <location>
        <begin position="328"/>
        <end position="365"/>
    </location>
</feature>
<keyword evidence="2" id="KW-0732">Signal</keyword>
<gene>
    <name evidence="3" type="ORF">FJT64_000725</name>
</gene>
<accession>A0A6A4VPC1</accession>
<feature type="compositionally biased region" description="Gly residues" evidence="1">
    <location>
        <begin position="202"/>
        <end position="253"/>
    </location>
</feature>